<keyword evidence="6 8" id="KW-0539">Nucleus</keyword>
<dbReference type="PROSITE" id="PS50071">
    <property type="entry name" value="HOMEOBOX_2"/>
    <property type="match status" value="1"/>
</dbReference>
<keyword evidence="12" id="KW-1185">Reference proteome</keyword>
<feature type="DNA-binding region" description="Homeobox" evidence="8">
    <location>
        <begin position="62"/>
        <end position="124"/>
    </location>
</feature>
<feature type="region of interest" description="Disordered" evidence="9">
    <location>
        <begin position="228"/>
        <end position="251"/>
    </location>
</feature>
<keyword evidence="3 8" id="KW-0238">DNA-binding</keyword>
<dbReference type="PANTHER" id="PTHR11850">
    <property type="entry name" value="HOMEOBOX PROTEIN TRANSCRIPTION FACTORS"/>
    <property type="match status" value="1"/>
</dbReference>
<dbReference type="InterPro" id="IPR009057">
    <property type="entry name" value="Homeodomain-like_sf"/>
</dbReference>
<keyword evidence="4 8" id="KW-0371">Homeobox</keyword>
<dbReference type="InterPro" id="IPR050224">
    <property type="entry name" value="TALE_homeobox"/>
</dbReference>
<sequence>MVSIWRSDRELDCMCEGVRACTLEEEQQAREQEMSSAMSDSDPLEDEGFPLDLSGGGGGSGKRRRRFNLPKEAVTVLRGWLYEHRYNAYPSEQEKLSLSDQTSLSVLQICNWFINARRRLLPDLLRKDGKDPSQFTISRRAGKGEGRLSTGSGSSPESPGSSAPPPALLPLRPSVIRPGPTLDLSLLGNTATAILTGAGFPGHDGCRVQALVQLDTHVLLRREEEKGPAGVSGCAAGGLYNTPPPTPPELGPGQDFSDLRLLVDAALQRAAEHESQTRLQDRRGAAGHAVGVCGHGNGALGPTPPPEPGHATADSLGAPDPVGNAAVSPVSVPVVPASNPAVAFVPTQSPLLAQMPVSNLAPASTAVLTKPAAPAPSPVQPFAAGPPLSSVPGLSVNPGAPVQAPTPVRSPFLGLASRHLQPLSSSVPAGSVQRAQLVPGVWGVVHGDVAGRQSGPVVQAPMAAVWGPQHALHTVSETVN</sequence>
<comment type="subcellular location">
    <subcellularLocation>
        <location evidence="1 8">Nucleus</location>
    </subcellularLocation>
</comment>
<evidence type="ECO:0000256" key="2">
    <source>
        <dbReference type="ARBA" id="ARBA00023015"/>
    </source>
</evidence>
<dbReference type="GO" id="GO:0006355">
    <property type="term" value="P:regulation of DNA-templated transcription"/>
    <property type="evidence" value="ECO:0007669"/>
    <property type="project" value="InterPro"/>
</dbReference>
<reference evidence="11" key="3">
    <citation type="submission" date="2025-09" db="UniProtKB">
        <authorList>
            <consortium name="Ensembl"/>
        </authorList>
    </citation>
    <scope>IDENTIFICATION</scope>
</reference>
<dbReference type="GO" id="GO:0005634">
    <property type="term" value="C:nucleus"/>
    <property type="evidence" value="ECO:0007669"/>
    <property type="project" value="UniProtKB-SubCell"/>
</dbReference>
<evidence type="ECO:0000313" key="12">
    <source>
        <dbReference type="Proteomes" id="UP000265140"/>
    </source>
</evidence>
<dbReference type="FunFam" id="1.10.10.60:FF:000059">
    <property type="entry name" value="TGFB-induced factor homeobox 1"/>
    <property type="match status" value="1"/>
</dbReference>
<name>A0AAY5KJV4_ESOLU</name>
<comment type="similarity">
    <text evidence="7">Belongs to the TALE/TGIF homeobox family.</text>
</comment>
<proteinExistence type="inferred from homology"/>
<evidence type="ECO:0000256" key="4">
    <source>
        <dbReference type="ARBA" id="ARBA00023155"/>
    </source>
</evidence>
<evidence type="ECO:0000256" key="9">
    <source>
        <dbReference type="SAM" id="MobiDB-lite"/>
    </source>
</evidence>
<evidence type="ECO:0000256" key="3">
    <source>
        <dbReference type="ARBA" id="ARBA00023125"/>
    </source>
</evidence>
<feature type="region of interest" description="Disordered" evidence="9">
    <location>
        <begin position="130"/>
        <end position="174"/>
    </location>
</feature>
<evidence type="ECO:0000256" key="7">
    <source>
        <dbReference type="ARBA" id="ARBA00038021"/>
    </source>
</evidence>
<dbReference type="InterPro" id="IPR001356">
    <property type="entry name" value="HD"/>
</dbReference>
<protein>
    <recommendedName>
        <fullName evidence="10">Homeobox domain-containing protein</fullName>
    </recommendedName>
</protein>
<accession>A0AAY5KJV4</accession>
<organism evidence="11 12">
    <name type="scientific">Esox lucius</name>
    <name type="common">Northern pike</name>
    <dbReference type="NCBI Taxonomy" id="8010"/>
    <lineage>
        <taxon>Eukaryota</taxon>
        <taxon>Metazoa</taxon>
        <taxon>Chordata</taxon>
        <taxon>Craniata</taxon>
        <taxon>Vertebrata</taxon>
        <taxon>Euteleostomi</taxon>
        <taxon>Actinopterygii</taxon>
        <taxon>Neopterygii</taxon>
        <taxon>Teleostei</taxon>
        <taxon>Protacanthopterygii</taxon>
        <taxon>Esociformes</taxon>
        <taxon>Esocidae</taxon>
        <taxon>Esox</taxon>
    </lineage>
</organism>
<dbReference type="SUPFAM" id="SSF46689">
    <property type="entry name" value="Homeodomain-like"/>
    <property type="match status" value="1"/>
</dbReference>
<evidence type="ECO:0000256" key="6">
    <source>
        <dbReference type="ARBA" id="ARBA00023242"/>
    </source>
</evidence>
<dbReference type="CDD" id="cd00086">
    <property type="entry name" value="homeodomain"/>
    <property type="match status" value="1"/>
</dbReference>
<keyword evidence="5" id="KW-0804">Transcription</keyword>
<feature type="compositionally biased region" description="Low complexity" evidence="9">
    <location>
        <begin position="151"/>
        <end position="161"/>
    </location>
</feature>
<feature type="domain" description="Homeobox" evidence="10">
    <location>
        <begin position="60"/>
        <end position="123"/>
    </location>
</feature>
<dbReference type="Pfam" id="PF05920">
    <property type="entry name" value="Homeobox_KN"/>
    <property type="match status" value="1"/>
</dbReference>
<reference evidence="11 12" key="1">
    <citation type="submission" date="2020-02" db="EMBL/GenBank/DDBJ databases">
        <title>Esox lucius (northern pike) genome, fEsoLuc1, primary haplotype.</title>
        <authorList>
            <person name="Myers G."/>
            <person name="Karagic N."/>
            <person name="Meyer A."/>
            <person name="Pippel M."/>
            <person name="Reichard M."/>
            <person name="Winkler S."/>
            <person name="Tracey A."/>
            <person name="Sims Y."/>
            <person name="Howe K."/>
            <person name="Rhie A."/>
            <person name="Formenti G."/>
            <person name="Durbin R."/>
            <person name="Fedrigo O."/>
            <person name="Jarvis E.D."/>
        </authorList>
    </citation>
    <scope>NUCLEOTIDE SEQUENCE [LARGE SCALE GENOMIC DNA]</scope>
</reference>
<reference evidence="11" key="2">
    <citation type="submission" date="2025-08" db="UniProtKB">
        <authorList>
            <consortium name="Ensembl"/>
        </authorList>
    </citation>
    <scope>IDENTIFICATION</scope>
</reference>
<dbReference type="Proteomes" id="UP000265140">
    <property type="component" value="Chromosome 17"/>
</dbReference>
<evidence type="ECO:0000256" key="1">
    <source>
        <dbReference type="ARBA" id="ARBA00004123"/>
    </source>
</evidence>
<dbReference type="GeneTree" id="ENSGT00940000155230"/>
<evidence type="ECO:0000259" key="10">
    <source>
        <dbReference type="PROSITE" id="PS50071"/>
    </source>
</evidence>
<evidence type="ECO:0000313" key="11">
    <source>
        <dbReference type="Ensembl" id="ENSELUP00000089026.1"/>
    </source>
</evidence>
<keyword evidence="2" id="KW-0805">Transcription regulation</keyword>
<dbReference type="Ensembl" id="ENSELUT00000099929.1">
    <property type="protein sequence ID" value="ENSELUP00000089026.1"/>
    <property type="gene ID" value="ENSELUG00000011622.3"/>
</dbReference>
<feature type="region of interest" description="Disordered" evidence="9">
    <location>
        <begin position="26"/>
        <end position="48"/>
    </location>
</feature>
<dbReference type="GO" id="GO:0003677">
    <property type="term" value="F:DNA binding"/>
    <property type="evidence" value="ECO:0007669"/>
    <property type="project" value="UniProtKB-UniRule"/>
</dbReference>
<evidence type="ECO:0000256" key="8">
    <source>
        <dbReference type="PROSITE-ProRule" id="PRU00108"/>
    </source>
</evidence>
<evidence type="ECO:0000256" key="5">
    <source>
        <dbReference type="ARBA" id="ARBA00023163"/>
    </source>
</evidence>
<dbReference type="InterPro" id="IPR008422">
    <property type="entry name" value="KN_HD"/>
</dbReference>
<dbReference type="SMART" id="SM00389">
    <property type="entry name" value="HOX"/>
    <property type="match status" value="1"/>
</dbReference>
<dbReference type="AlphaFoldDB" id="A0AAY5KJV4"/>
<dbReference type="Gene3D" id="1.10.10.60">
    <property type="entry name" value="Homeodomain-like"/>
    <property type="match status" value="1"/>
</dbReference>
<feature type="region of interest" description="Disordered" evidence="9">
    <location>
        <begin position="295"/>
        <end position="318"/>
    </location>
</feature>